<dbReference type="Proteomes" id="UP001165064">
    <property type="component" value="Unassembled WGS sequence"/>
</dbReference>
<comment type="caution">
    <text evidence="1">The sequence shown here is derived from an EMBL/GenBank/DDBJ whole genome shotgun (WGS) entry which is preliminary data.</text>
</comment>
<evidence type="ECO:0000313" key="2">
    <source>
        <dbReference type="Proteomes" id="UP001165064"/>
    </source>
</evidence>
<keyword evidence="2" id="KW-1185">Reference proteome</keyword>
<gene>
    <name evidence="1" type="ORF">Amon02_001334400</name>
</gene>
<name>A0ACB5UDL9_AMBMO</name>
<organism evidence="1 2">
    <name type="scientific">Ambrosiozyma monospora</name>
    <name type="common">Yeast</name>
    <name type="synonym">Endomycopsis monosporus</name>
    <dbReference type="NCBI Taxonomy" id="43982"/>
    <lineage>
        <taxon>Eukaryota</taxon>
        <taxon>Fungi</taxon>
        <taxon>Dikarya</taxon>
        <taxon>Ascomycota</taxon>
        <taxon>Saccharomycotina</taxon>
        <taxon>Pichiomycetes</taxon>
        <taxon>Pichiales</taxon>
        <taxon>Pichiaceae</taxon>
        <taxon>Ambrosiozyma</taxon>
    </lineage>
</organism>
<reference evidence="1" key="1">
    <citation type="submission" date="2023-04" db="EMBL/GenBank/DDBJ databases">
        <title>Ambrosiozyma monospora NBRC 10751.</title>
        <authorList>
            <person name="Ichikawa N."/>
            <person name="Sato H."/>
            <person name="Tonouchi N."/>
        </authorList>
    </citation>
    <scope>NUCLEOTIDE SEQUENCE</scope>
    <source>
        <strain evidence="1">NBRC 10751</strain>
    </source>
</reference>
<evidence type="ECO:0000313" key="1">
    <source>
        <dbReference type="EMBL" id="GMF08714.1"/>
    </source>
</evidence>
<dbReference type="EMBL" id="BSXS01017264">
    <property type="protein sequence ID" value="GMF08714.1"/>
    <property type="molecule type" value="Genomic_DNA"/>
</dbReference>
<sequence>MISFMSPNTYTQVRSMTTLRVMVKSDFPDYRFICGPFLVIEKLDRMEHPVTDERLAKVKKELEKLRKLGIRYDGFKRENFLYDVKNDVGYIIEFQSATIMDST</sequence>
<accession>A0ACB5UDL9</accession>
<protein>
    <submittedName>
        <fullName evidence="1">Unnamed protein product</fullName>
    </submittedName>
</protein>
<proteinExistence type="predicted"/>